<evidence type="ECO:0000313" key="3">
    <source>
        <dbReference type="Proteomes" id="UP000663760"/>
    </source>
</evidence>
<gene>
    <name evidence="2" type="ORF">SI8410_02002642</name>
</gene>
<dbReference type="OrthoDB" id="1624361at2759"/>
<dbReference type="PANTHER" id="PTHR31374:SF119">
    <property type="entry name" value="SAUR-LIKE AUXIN-RESPONSIVE PROTEIN FAMILY"/>
    <property type="match status" value="1"/>
</dbReference>
<name>A0A7I8K350_SPIIN</name>
<evidence type="ECO:0000256" key="1">
    <source>
        <dbReference type="ARBA" id="ARBA00006974"/>
    </source>
</evidence>
<dbReference type="InterPro" id="IPR003676">
    <property type="entry name" value="SAUR_fam"/>
</dbReference>
<dbReference type="PANTHER" id="PTHR31374">
    <property type="entry name" value="AUXIN-INDUCED PROTEIN-LIKE-RELATED"/>
    <property type="match status" value="1"/>
</dbReference>
<organism evidence="2 3">
    <name type="scientific">Spirodela intermedia</name>
    <name type="common">Intermediate duckweed</name>
    <dbReference type="NCBI Taxonomy" id="51605"/>
    <lineage>
        <taxon>Eukaryota</taxon>
        <taxon>Viridiplantae</taxon>
        <taxon>Streptophyta</taxon>
        <taxon>Embryophyta</taxon>
        <taxon>Tracheophyta</taxon>
        <taxon>Spermatophyta</taxon>
        <taxon>Magnoliopsida</taxon>
        <taxon>Liliopsida</taxon>
        <taxon>Araceae</taxon>
        <taxon>Lemnoideae</taxon>
        <taxon>Spirodela</taxon>
    </lineage>
</organism>
<proteinExistence type="inferred from homology"/>
<dbReference type="Pfam" id="PF02519">
    <property type="entry name" value="Auxin_inducible"/>
    <property type="match status" value="1"/>
</dbReference>
<reference evidence="2" key="1">
    <citation type="submission" date="2020-02" db="EMBL/GenBank/DDBJ databases">
        <authorList>
            <person name="Scholz U."/>
            <person name="Mascher M."/>
            <person name="Fiebig A."/>
        </authorList>
    </citation>
    <scope>NUCLEOTIDE SEQUENCE</scope>
</reference>
<dbReference type="Proteomes" id="UP000663760">
    <property type="component" value="Chromosome 2"/>
</dbReference>
<sequence length="158" mass="17278">MTGPSGKCSKIRGIVRLRQMLRWWRVRAAASAASAGRTRRIPADVPAGHLAVCVGPNSRRFVVRAAHLNHPVFRRLLVNAEEEYGFGQSGPISIPCDEALFVEILRHLNSASSGSARFASLDDFQKISPSPCCLSRARSAWHESSPLLNGLSDKSSVW</sequence>
<dbReference type="EMBL" id="LR746265">
    <property type="protein sequence ID" value="CAA7391315.1"/>
    <property type="molecule type" value="Genomic_DNA"/>
</dbReference>
<comment type="similarity">
    <text evidence="1">Belongs to the ARG7 family.</text>
</comment>
<protein>
    <submittedName>
        <fullName evidence="2">Uncharacterized protein</fullName>
    </submittedName>
</protein>
<dbReference type="AlphaFoldDB" id="A0A7I8K350"/>
<evidence type="ECO:0000313" key="2">
    <source>
        <dbReference type="EMBL" id="CAA7391315.1"/>
    </source>
</evidence>
<keyword evidence="3" id="KW-1185">Reference proteome</keyword>
<dbReference type="GO" id="GO:0009733">
    <property type="term" value="P:response to auxin"/>
    <property type="evidence" value="ECO:0007669"/>
    <property type="project" value="InterPro"/>
</dbReference>
<accession>A0A7I8K350</accession>